<keyword evidence="2" id="KW-0472">Membrane</keyword>
<evidence type="ECO:0000313" key="4">
    <source>
        <dbReference type="EMBL" id="EHN10312.1"/>
    </source>
</evidence>
<evidence type="ECO:0000313" key="5">
    <source>
        <dbReference type="Proteomes" id="UP000005143"/>
    </source>
</evidence>
<dbReference type="Pfam" id="PF02470">
    <property type="entry name" value="MlaD"/>
    <property type="match status" value="1"/>
</dbReference>
<dbReference type="OrthoDB" id="5242119at2"/>
<dbReference type="EMBL" id="AGUD01000227">
    <property type="protein sequence ID" value="EHN10312.1"/>
    <property type="molecule type" value="Genomic_DNA"/>
</dbReference>
<keyword evidence="2" id="KW-1133">Transmembrane helix</keyword>
<dbReference type="Proteomes" id="UP000005143">
    <property type="component" value="Unassembled WGS sequence"/>
</dbReference>
<evidence type="ECO:0000259" key="3">
    <source>
        <dbReference type="Pfam" id="PF02470"/>
    </source>
</evidence>
<keyword evidence="2" id="KW-0812">Transmembrane</keyword>
<gene>
    <name evidence="4" type="ORF">PAI11_28420</name>
</gene>
<dbReference type="PANTHER" id="PTHR33371">
    <property type="entry name" value="INTERMEMBRANE PHOSPHOLIPID TRANSPORT SYSTEM BINDING PROTEIN MLAD-RELATED"/>
    <property type="match status" value="1"/>
</dbReference>
<evidence type="ECO:0000256" key="1">
    <source>
        <dbReference type="SAM" id="MobiDB-lite"/>
    </source>
</evidence>
<feature type="transmembrane region" description="Helical" evidence="2">
    <location>
        <begin position="12"/>
        <end position="32"/>
    </location>
</feature>
<dbReference type="RefSeq" id="WP_007576344.1">
    <property type="nucleotide sequence ID" value="NZ_AGUD01000227.1"/>
</dbReference>
<comment type="caution">
    <text evidence="4">The sequence shown here is derived from an EMBL/GenBank/DDBJ whole genome shotgun (WGS) entry which is preliminary data.</text>
</comment>
<keyword evidence="5" id="KW-1185">Reference proteome</keyword>
<dbReference type="InterPro" id="IPR052336">
    <property type="entry name" value="MlaD_Phospholipid_Transporter"/>
</dbReference>
<feature type="domain" description="Mce/MlaD" evidence="3">
    <location>
        <begin position="36"/>
        <end position="113"/>
    </location>
</feature>
<proteinExistence type="predicted"/>
<evidence type="ECO:0000256" key="2">
    <source>
        <dbReference type="SAM" id="Phobius"/>
    </source>
</evidence>
<name>H0E7N8_9ACTN</name>
<sequence>MREQIKSNPGRITAALLAVVAAVVAVIVLTGGDDDSYVVRAEFKDAAGLRKNGDVKIGGVPGGKISAIDLTKRDTAMVTMKLKGGAAPIGRGATAEARPVNLLGEKYVDLAAGDLRNPVPSDTTIPLKDTGAPVELDQVLNMLDPTTRGRMRVIINEFGVGLRGRGTDLNTLLTRMPSALDEAQQMVGSFAADTERLKRLASQGDRVIDAFARGKDDVTELVDVAERTLQITNANRANLGRTIDSAPSTLRQLRATLVQLSSASQRLKPAARELRRTSGPLATTLDRLPRFADDAKPTLAAARRTAPTLARLGREGAPVVARLEPMARELERFSNVFAPLSVVLDRQTNPLIRVMEGWARAIQTRDNAGHLFRTEAVPNEELLTHLIGKLGTKDQKNRPQDAGPPPIADGTPLRDAATPVTKSPEPTPQRTDPPSGGAGQLLDYLLG</sequence>
<organism evidence="4 5">
    <name type="scientific">Patulibacter medicamentivorans</name>
    <dbReference type="NCBI Taxonomy" id="1097667"/>
    <lineage>
        <taxon>Bacteria</taxon>
        <taxon>Bacillati</taxon>
        <taxon>Actinomycetota</taxon>
        <taxon>Thermoleophilia</taxon>
        <taxon>Solirubrobacterales</taxon>
        <taxon>Patulibacteraceae</taxon>
        <taxon>Patulibacter</taxon>
    </lineage>
</organism>
<dbReference type="InterPro" id="IPR003399">
    <property type="entry name" value="Mce/MlaD"/>
</dbReference>
<dbReference type="PANTHER" id="PTHR33371:SF4">
    <property type="entry name" value="INTERMEMBRANE PHOSPHOLIPID TRANSPORT SYSTEM BINDING PROTEIN MLAD"/>
    <property type="match status" value="1"/>
</dbReference>
<reference evidence="4 5" key="1">
    <citation type="journal article" date="2013" name="Biodegradation">
        <title>Quantitative proteomic analysis of ibuprofen-degrading Patulibacter sp. strain I11.</title>
        <authorList>
            <person name="Almeida B."/>
            <person name="Kjeldal H."/>
            <person name="Lolas I."/>
            <person name="Knudsen A.D."/>
            <person name="Carvalho G."/>
            <person name="Nielsen K.L."/>
            <person name="Barreto Crespo M.T."/>
            <person name="Stensballe A."/>
            <person name="Nielsen J.L."/>
        </authorList>
    </citation>
    <scope>NUCLEOTIDE SEQUENCE [LARGE SCALE GENOMIC DNA]</scope>
    <source>
        <strain evidence="4 5">I11</strain>
    </source>
</reference>
<accession>H0E7N8</accession>
<feature type="region of interest" description="Disordered" evidence="1">
    <location>
        <begin position="391"/>
        <end position="447"/>
    </location>
</feature>
<dbReference type="AlphaFoldDB" id="H0E7N8"/>
<protein>
    <recommendedName>
        <fullName evidence="3">Mce/MlaD domain-containing protein</fullName>
    </recommendedName>
</protein>